<sequence>MKIHAREEHTRNHKLKAHLVSIQMETLNFGCEFFVLTLVAPVPIQHASPKKQWLEERNINKSEVINIIAVNTVTMRHR</sequence>
<dbReference type="Proteomes" id="UP001163321">
    <property type="component" value="Chromosome 11"/>
</dbReference>
<organism evidence="1 2">
    <name type="scientific">Peronosclerospora sorghi</name>
    <dbReference type="NCBI Taxonomy" id="230839"/>
    <lineage>
        <taxon>Eukaryota</taxon>
        <taxon>Sar</taxon>
        <taxon>Stramenopiles</taxon>
        <taxon>Oomycota</taxon>
        <taxon>Peronosporomycetes</taxon>
        <taxon>Peronosporales</taxon>
        <taxon>Peronosporaceae</taxon>
        <taxon>Peronosclerospora</taxon>
    </lineage>
</organism>
<dbReference type="EMBL" id="CM047590">
    <property type="protein sequence ID" value="KAI9919569.1"/>
    <property type="molecule type" value="Genomic_DNA"/>
</dbReference>
<reference evidence="1 2" key="1">
    <citation type="journal article" date="2022" name="bioRxiv">
        <title>The genome of the oomycete Peronosclerospora sorghi, a cosmopolitan pathogen of maize and sorghum, is inflated with dispersed pseudogenes.</title>
        <authorList>
            <person name="Fletcher K."/>
            <person name="Martin F."/>
            <person name="Isakeit T."/>
            <person name="Cavanaugh K."/>
            <person name="Magill C."/>
            <person name="Michelmore R."/>
        </authorList>
    </citation>
    <scope>NUCLEOTIDE SEQUENCE [LARGE SCALE GENOMIC DNA]</scope>
    <source>
        <strain evidence="1">P6</strain>
    </source>
</reference>
<gene>
    <name evidence="1" type="ORF">PsorP6_017533</name>
</gene>
<protein>
    <submittedName>
        <fullName evidence="1">Uncharacterized protein</fullName>
    </submittedName>
</protein>
<evidence type="ECO:0000313" key="2">
    <source>
        <dbReference type="Proteomes" id="UP001163321"/>
    </source>
</evidence>
<comment type="caution">
    <text evidence="1">The sequence shown here is derived from an EMBL/GenBank/DDBJ whole genome shotgun (WGS) entry which is preliminary data.</text>
</comment>
<proteinExistence type="predicted"/>
<name>A0ACC0WL43_9STRA</name>
<evidence type="ECO:0000313" key="1">
    <source>
        <dbReference type="EMBL" id="KAI9919569.1"/>
    </source>
</evidence>
<keyword evidence="2" id="KW-1185">Reference proteome</keyword>
<accession>A0ACC0WL43</accession>